<evidence type="ECO:0000313" key="2">
    <source>
        <dbReference type="Proteomes" id="UP000729290"/>
    </source>
</evidence>
<organism evidence="1 2">
    <name type="scientific">Anaerotignum lactatifermentans</name>
    <dbReference type="NCBI Taxonomy" id="160404"/>
    <lineage>
        <taxon>Bacteria</taxon>
        <taxon>Bacillati</taxon>
        <taxon>Bacillota</taxon>
        <taxon>Clostridia</taxon>
        <taxon>Lachnospirales</taxon>
        <taxon>Anaerotignaceae</taxon>
        <taxon>Anaerotignum</taxon>
    </lineage>
</organism>
<proteinExistence type="predicted"/>
<dbReference type="RefSeq" id="WP_205134066.1">
    <property type="nucleotide sequence ID" value="NZ_JACSNT010000012.1"/>
</dbReference>
<comment type="caution">
    <text evidence="1">The sequence shown here is derived from an EMBL/GenBank/DDBJ whole genome shotgun (WGS) entry which is preliminary data.</text>
</comment>
<gene>
    <name evidence="1" type="ORF">H9X83_09120</name>
</gene>
<protein>
    <submittedName>
        <fullName evidence="1">Uncharacterized protein</fullName>
    </submittedName>
</protein>
<accession>A0ABS2GAX9</accession>
<dbReference type="Proteomes" id="UP000729290">
    <property type="component" value="Unassembled WGS sequence"/>
</dbReference>
<name>A0ABS2GAX9_9FIRM</name>
<reference evidence="1 2" key="1">
    <citation type="journal article" date="2021" name="Sci. Rep.">
        <title>The distribution of antibiotic resistance genes in chicken gut microbiota commensals.</title>
        <authorList>
            <person name="Juricova H."/>
            <person name="Matiasovicova J."/>
            <person name="Kubasova T."/>
            <person name="Cejkova D."/>
            <person name="Rychlik I."/>
        </authorList>
    </citation>
    <scope>NUCLEOTIDE SEQUENCE [LARGE SCALE GENOMIC DNA]</scope>
    <source>
        <strain evidence="1 2">An431b</strain>
    </source>
</reference>
<evidence type="ECO:0000313" key="1">
    <source>
        <dbReference type="EMBL" id="MBM6878315.1"/>
    </source>
</evidence>
<sequence>MFFLPWHQRKQEQKRRMRLYLPSVRRRFPMETAALRCLKQPYFSLSDTRGTVMAFLRALQKNRTEEARGYLSRTVGNGADMEQIQKFFSSEGSYCLFLEEKGERTRTVSLACADRREMIFLRLVTEPDDYGRWKIYEIEKE</sequence>
<keyword evidence="2" id="KW-1185">Reference proteome</keyword>
<dbReference type="EMBL" id="JACSNV010000012">
    <property type="protein sequence ID" value="MBM6878315.1"/>
    <property type="molecule type" value="Genomic_DNA"/>
</dbReference>